<evidence type="ECO:0000313" key="2">
    <source>
        <dbReference type="EMBL" id="PXX96085.1"/>
    </source>
</evidence>
<dbReference type="RefSeq" id="WP_110363470.1">
    <property type="nucleotide sequence ID" value="NZ_QFLI01000013.1"/>
</dbReference>
<keyword evidence="3" id="KW-1185">Reference proteome</keyword>
<organism evidence="2 3">
    <name type="scientific">Marinifilum breve</name>
    <dbReference type="NCBI Taxonomy" id="2184082"/>
    <lineage>
        <taxon>Bacteria</taxon>
        <taxon>Pseudomonadati</taxon>
        <taxon>Bacteroidota</taxon>
        <taxon>Bacteroidia</taxon>
        <taxon>Marinilabiliales</taxon>
        <taxon>Marinifilaceae</taxon>
    </lineage>
</organism>
<keyword evidence="1" id="KW-0812">Transmembrane</keyword>
<gene>
    <name evidence="2" type="ORF">DF185_21270</name>
</gene>
<feature type="transmembrane region" description="Helical" evidence="1">
    <location>
        <begin position="82"/>
        <end position="102"/>
    </location>
</feature>
<dbReference type="EMBL" id="QFLI01000013">
    <property type="protein sequence ID" value="PXX96085.1"/>
    <property type="molecule type" value="Genomic_DNA"/>
</dbReference>
<protein>
    <submittedName>
        <fullName evidence="2">Uncharacterized protein</fullName>
    </submittedName>
</protein>
<feature type="transmembrane region" description="Helical" evidence="1">
    <location>
        <begin position="286"/>
        <end position="311"/>
    </location>
</feature>
<feature type="transmembrane region" description="Helical" evidence="1">
    <location>
        <begin position="226"/>
        <end position="243"/>
    </location>
</feature>
<reference evidence="2 3" key="1">
    <citation type="submission" date="2018-05" db="EMBL/GenBank/DDBJ databases">
        <title>Marinifilum breve JC075T sp. nov., a marine bacterium isolated from Yongle Blue Hole in the South China Sea.</title>
        <authorList>
            <person name="Fu T."/>
        </authorList>
    </citation>
    <scope>NUCLEOTIDE SEQUENCE [LARGE SCALE GENOMIC DNA]</scope>
    <source>
        <strain evidence="2 3">JC075</strain>
    </source>
</reference>
<feature type="transmembrane region" description="Helical" evidence="1">
    <location>
        <begin position="255"/>
        <end position="274"/>
    </location>
</feature>
<evidence type="ECO:0000313" key="3">
    <source>
        <dbReference type="Proteomes" id="UP000248079"/>
    </source>
</evidence>
<feature type="transmembrane region" description="Helical" evidence="1">
    <location>
        <begin position="114"/>
        <end position="132"/>
    </location>
</feature>
<evidence type="ECO:0000256" key="1">
    <source>
        <dbReference type="SAM" id="Phobius"/>
    </source>
</evidence>
<accession>A0A2V3ZSK2</accession>
<dbReference type="AlphaFoldDB" id="A0A2V3ZSK2"/>
<feature type="transmembrane region" description="Helical" evidence="1">
    <location>
        <begin position="50"/>
        <end position="70"/>
    </location>
</feature>
<keyword evidence="1" id="KW-0472">Membrane</keyword>
<feature type="transmembrane region" description="Helical" evidence="1">
    <location>
        <begin position="12"/>
        <end position="30"/>
    </location>
</feature>
<dbReference type="PANTHER" id="PTHR31061">
    <property type="entry name" value="LD22376P"/>
    <property type="match status" value="1"/>
</dbReference>
<feature type="transmembrane region" description="Helical" evidence="1">
    <location>
        <begin position="342"/>
        <end position="361"/>
    </location>
</feature>
<keyword evidence="1" id="KW-1133">Transmembrane helix</keyword>
<proteinExistence type="predicted"/>
<dbReference type="OrthoDB" id="9788724at2"/>
<name>A0A2V3ZSK2_9BACT</name>
<sequence>MGKSQRLMALDAFRGLTIAAMITVNTPGSWSHVYAPLLHSEWHGCTPTDLVFPFFLFAVGVAMFFAFGKFNHKLNGNAGKKILKRTVIIFGIGLLLNAFPFFHIKLENLRIMGVLQRIALAYGLGSLLCLALNKARLLIVSVAMLFAYWGLVYFLGGDQPYSLEGNPTIAFDVAILGESHLYKGFGLPFDPEGVFSTLPAIVTVVLGYLTGSLISSSDRKMIVPRLLIFGALGVISGLIWSIGFPINKPIWSSSYVLYTAGLAQLVMAVMIFFIDMLDYKKWAHPFLVFGMNPLFIFVLSVVWVKVIIYLVHFSDASGKSITGYAWLYQNAFASWAGPLNGSLFFALSHIIVYWLIVSYLYRKRIFIKI</sequence>
<dbReference type="PANTHER" id="PTHR31061:SF24">
    <property type="entry name" value="LD22376P"/>
    <property type="match status" value="1"/>
</dbReference>
<comment type="caution">
    <text evidence="2">The sequence shown here is derived from an EMBL/GenBank/DDBJ whole genome shotgun (WGS) entry which is preliminary data.</text>
</comment>
<dbReference type="Proteomes" id="UP000248079">
    <property type="component" value="Unassembled WGS sequence"/>
</dbReference>
<feature type="transmembrane region" description="Helical" evidence="1">
    <location>
        <begin position="194"/>
        <end position="214"/>
    </location>
</feature>
<feature type="transmembrane region" description="Helical" evidence="1">
    <location>
        <begin position="137"/>
        <end position="156"/>
    </location>
</feature>